<accession>A0A9X0B6U2</accession>
<organism evidence="5 6">
    <name type="scientific">Penicillium cataractarum</name>
    <dbReference type="NCBI Taxonomy" id="2100454"/>
    <lineage>
        <taxon>Eukaryota</taxon>
        <taxon>Fungi</taxon>
        <taxon>Dikarya</taxon>
        <taxon>Ascomycota</taxon>
        <taxon>Pezizomycotina</taxon>
        <taxon>Eurotiomycetes</taxon>
        <taxon>Eurotiomycetidae</taxon>
        <taxon>Eurotiales</taxon>
        <taxon>Aspergillaceae</taxon>
        <taxon>Penicillium</taxon>
    </lineage>
</organism>
<dbReference type="NCBIfam" id="TIGR00066">
    <property type="entry name" value="g_glut_trans"/>
    <property type="match status" value="1"/>
</dbReference>
<keyword evidence="3" id="KW-0808">Transferase</keyword>
<feature type="binding site" evidence="2">
    <location>
        <position position="425"/>
    </location>
    <ligand>
        <name>L-glutamate</name>
        <dbReference type="ChEBI" id="CHEBI:29985"/>
    </ligand>
</feature>
<dbReference type="AlphaFoldDB" id="A0A9X0B6U2"/>
<feature type="active site" description="Nucleophile" evidence="1">
    <location>
        <position position="383"/>
    </location>
</feature>
<dbReference type="Pfam" id="PF01019">
    <property type="entry name" value="G_glu_transpept"/>
    <property type="match status" value="1"/>
</dbReference>
<reference evidence="5" key="1">
    <citation type="submission" date="2022-11" db="EMBL/GenBank/DDBJ databases">
        <authorList>
            <person name="Petersen C."/>
        </authorList>
    </citation>
    <scope>NUCLEOTIDE SEQUENCE</scope>
    <source>
        <strain evidence="5">IBT 29864</strain>
    </source>
</reference>
<comment type="catalytic activity">
    <reaction evidence="3">
        <text>an N-terminal (5-L-glutamyl)-[peptide] + an alpha-amino acid = 5-L-glutamyl amino acid + an N-terminal L-alpha-aminoacyl-[peptide]</text>
        <dbReference type="Rhea" id="RHEA:23904"/>
        <dbReference type="Rhea" id="RHEA-COMP:9780"/>
        <dbReference type="Rhea" id="RHEA-COMP:9795"/>
        <dbReference type="ChEBI" id="CHEBI:77644"/>
        <dbReference type="ChEBI" id="CHEBI:78597"/>
        <dbReference type="ChEBI" id="CHEBI:78599"/>
        <dbReference type="ChEBI" id="CHEBI:78608"/>
        <dbReference type="EC" id="2.3.2.2"/>
    </reaction>
</comment>
<protein>
    <recommendedName>
        <fullName evidence="3">Glutathione hydrolase</fullName>
        <ecNumber evidence="3">2.3.2.2</ecNumber>
        <ecNumber evidence="3">3.4.19.13</ecNumber>
    </recommendedName>
    <alternativeName>
        <fullName evidence="3">Gamma-glutamyltransferase</fullName>
    </alternativeName>
</protein>
<comment type="catalytic activity">
    <reaction evidence="3">
        <text>glutathione + H2O = L-cysteinylglycine + L-glutamate</text>
        <dbReference type="Rhea" id="RHEA:28807"/>
        <dbReference type="ChEBI" id="CHEBI:15377"/>
        <dbReference type="ChEBI" id="CHEBI:29985"/>
        <dbReference type="ChEBI" id="CHEBI:57925"/>
        <dbReference type="ChEBI" id="CHEBI:61694"/>
        <dbReference type="EC" id="3.4.19.13"/>
    </reaction>
</comment>
<feature type="binding site" evidence="2">
    <location>
        <position position="476"/>
    </location>
    <ligand>
        <name>L-glutamate</name>
        <dbReference type="ChEBI" id="CHEBI:29985"/>
    </ligand>
</feature>
<dbReference type="GO" id="GO:0036374">
    <property type="term" value="F:glutathione hydrolase activity"/>
    <property type="evidence" value="ECO:0007669"/>
    <property type="project" value="UniProtKB-UniRule"/>
</dbReference>
<feature type="chain" id="PRO_5040964083" description="Glutathione hydrolase" evidence="4">
    <location>
        <begin position="20"/>
        <end position="572"/>
    </location>
</feature>
<keyword evidence="3" id="KW-0378">Hydrolase</keyword>
<comment type="caution">
    <text evidence="5">The sequence shown here is derived from an EMBL/GenBank/DDBJ whole genome shotgun (WGS) entry which is preliminary data.</text>
</comment>
<dbReference type="Gene3D" id="3.60.20.40">
    <property type="match status" value="1"/>
</dbReference>
<proteinExistence type="predicted"/>
<dbReference type="FunFam" id="1.10.246.130:FF:000001">
    <property type="entry name" value="Gamma-glutamyltransferase 5 isoform 1"/>
    <property type="match status" value="1"/>
</dbReference>
<evidence type="ECO:0000256" key="2">
    <source>
        <dbReference type="PIRSR" id="PIRSR600101-2"/>
    </source>
</evidence>
<dbReference type="InterPro" id="IPR029055">
    <property type="entry name" value="Ntn_hydrolases_N"/>
</dbReference>
<reference evidence="5" key="2">
    <citation type="journal article" date="2023" name="IMA Fungus">
        <title>Comparative genomic study of the Penicillium genus elucidates a diverse pangenome and 15 lateral gene transfer events.</title>
        <authorList>
            <person name="Petersen C."/>
            <person name="Sorensen T."/>
            <person name="Nielsen M.R."/>
            <person name="Sondergaard T.E."/>
            <person name="Sorensen J.L."/>
            <person name="Fitzpatrick D.A."/>
            <person name="Frisvad J.C."/>
            <person name="Nielsen K.L."/>
        </authorList>
    </citation>
    <scope>NUCLEOTIDE SEQUENCE</scope>
    <source>
        <strain evidence="5">IBT 29864</strain>
    </source>
</reference>
<evidence type="ECO:0000313" key="6">
    <source>
        <dbReference type="Proteomes" id="UP001147782"/>
    </source>
</evidence>
<evidence type="ECO:0000256" key="4">
    <source>
        <dbReference type="SAM" id="SignalP"/>
    </source>
</evidence>
<comment type="function">
    <text evidence="3">Gamma-glutamyltransferase.</text>
</comment>
<evidence type="ECO:0000256" key="1">
    <source>
        <dbReference type="PIRSR" id="PIRSR600101-1"/>
    </source>
</evidence>
<evidence type="ECO:0000313" key="5">
    <source>
        <dbReference type="EMBL" id="KAJ5390273.1"/>
    </source>
</evidence>
<feature type="binding site" evidence="2">
    <location>
        <begin position="401"/>
        <end position="403"/>
    </location>
    <ligand>
        <name>L-glutamate</name>
        <dbReference type="ChEBI" id="CHEBI:29985"/>
    </ligand>
</feature>
<dbReference type="OrthoDB" id="1081007at2759"/>
<feature type="signal peptide" evidence="4">
    <location>
        <begin position="1"/>
        <end position="19"/>
    </location>
</feature>
<dbReference type="GO" id="GO:0103068">
    <property type="term" value="F:leukotriene C4 gamma-glutamyl transferase activity"/>
    <property type="evidence" value="ECO:0007669"/>
    <property type="project" value="UniProtKB-EC"/>
</dbReference>
<dbReference type="EMBL" id="JAPZBS010000001">
    <property type="protein sequence ID" value="KAJ5390273.1"/>
    <property type="molecule type" value="Genomic_DNA"/>
</dbReference>
<dbReference type="InterPro" id="IPR000101">
    <property type="entry name" value="GGT_peptidase"/>
</dbReference>
<dbReference type="EC" id="2.3.2.2" evidence="3"/>
<evidence type="ECO:0000256" key="3">
    <source>
        <dbReference type="RuleBase" id="RU368068"/>
    </source>
</evidence>
<feature type="binding site" evidence="2">
    <location>
        <position position="98"/>
    </location>
    <ligand>
        <name>L-glutamate</name>
        <dbReference type="ChEBI" id="CHEBI:29985"/>
    </ligand>
</feature>
<dbReference type="Proteomes" id="UP001147782">
    <property type="component" value="Unassembled WGS sequence"/>
</dbReference>
<comment type="catalytic activity">
    <reaction evidence="3">
        <text>an S-substituted glutathione + H2O = an S-substituted L-cysteinylglycine + L-glutamate</text>
        <dbReference type="Rhea" id="RHEA:59468"/>
        <dbReference type="ChEBI" id="CHEBI:15377"/>
        <dbReference type="ChEBI" id="CHEBI:29985"/>
        <dbReference type="ChEBI" id="CHEBI:90779"/>
        <dbReference type="ChEBI" id="CHEBI:143103"/>
        <dbReference type="EC" id="3.4.19.13"/>
    </reaction>
</comment>
<dbReference type="GeneID" id="81433449"/>
<dbReference type="PANTHER" id="PTHR11686:SF62">
    <property type="entry name" value="GLUTATHIONE HYDROLASE"/>
    <property type="match status" value="1"/>
</dbReference>
<dbReference type="RefSeq" id="XP_056561001.1">
    <property type="nucleotide sequence ID" value="XM_056694272.1"/>
</dbReference>
<keyword evidence="3" id="KW-0012">Acyltransferase</keyword>
<keyword evidence="4" id="KW-0732">Signal</keyword>
<name>A0A9X0B6U2_9EURO</name>
<feature type="binding site" evidence="2">
    <location>
        <begin position="453"/>
        <end position="454"/>
    </location>
    <ligand>
        <name>L-glutamate</name>
        <dbReference type="ChEBI" id="CHEBI:29985"/>
    </ligand>
</feature>
<sequence>MRGLSLALIYSNFIPFALGYTFAQNLTAQGVKGAVSCENKICSQAGASMLQQGGNAADAMVATVLCVGVTGMYNSGISGGGFALIRLPNNTYEMVDFRERAPGSASETMFVNDKNASQVGGRAIAVPGQLRGLESIRKRYGKLSWQAVIKPAIEVAEVGFLFGHDMEWMVNWTLKNAPLLNSSQPNLFLQDPAWRPDFAPNGKPLKRGDIMTRKRYAEALRNISKNGAEDFYTGSTARSMLQAIRNHGGNMTERDLMSYSVVRRTPRQVQYRNYTLTSTVAPSSGSVLLNILGVLNNYDDFFTNISTRGLDTHRMVEAIKFGYAYRNSFGDPAFVPNITNLESTMLSQARIQRIWRNIDDNSVHTNVSFYDPDHKWTPESFGTSHMVAADKDGLVLSLTTTTNLPFGSHVMVPETGIVLNSQMDDFSTPNTTNAFGYPANPNNFIKPGKRPLSSISPVIATRDDDSFAFATGAAGGSHIPTTTLQTLIHALDEHLSPNISLARPRLHHQLFPNYIEIPDTYNNATVAFLKGRKHEIKRVAEWSYAQAIFRSQQGLFIAASEPRQLESGAFAV</sequence>
<keyword evidence="6" id="KW-1185">Reference proteome</keyword>
<dbReference type="InterPro" id="IPR043137">
    <property type="entry name" value="GGT_ssub_C"/>
</dbReference>
<gene>
    <name evidence="5" type="ORF">N7496_001341</name>
</gene>
<dbReference type="PANTHER" id="PTHR11686">
    <property type="entry name" value="GAMMA GLUTAMYL TRANSPEPTIDASE"/>
    <property type="match status" value="1"/>
</dbReference>
<dbReference type="EC" id="3.4.19.13" evidence="3"/>
<dbReference type="SUPFAM" id="SSF56235">
    <property type="entry name" value="N-terminal nucleophile aminohydrolases (Ntn hydrolases)"/>
    <property type="match status" value="1"/>
</dbReference>
<comment type="pathway">
    <text evidence="3">Mycotoxin biosynthesis.</text>
</comment>
<dbReference type="GO" id="GO:0006751">
    <property type="term" value="P:glutathione catabolic process"/>
    <property type="evidence" value="ECO:0007669"/>
    <property type="project" value="UniProtKB-UniRule"/>
</dbReference>
<dbReference type="GO" id="GO:0005886">
    <property type="term" value="C:plasma membrane"/>
    <property type="evidence" value="ECO:0007669"/>
    <property type="project" value="TreeGrafter"/>
</dbReference>
<dbReference type="Gene3D" id="1.10.246.130">
    <property type="match status" value="1"/>
</dbReference>
<dbReference type="PRINTS" id="PR01210">
    <property type="entry name" value="GGTRANSPTASE"/>
</dbReference>
<dbReference type="InterPro" id="IPR043138">
    <property type="entry name" value="GGT_lsub"/>
</dbReference>